<comment type="caution">
    <text evidence="2">The sequence shown here is derived from an EMBL/GenBank/DDBJ whole genome shotgun (WGS) entry which is preliminary data.</text>
</comment>
<evidence type="ECO:0000256" key="1">
    <source>
        <dbReference type="SAM" id="MobiDB-lite"/>
    </source>
</evidence>
<evidence type="ECO:0000313" key="2">
    <source>
        <dbReference type="EMBL" id="KAG8468244.1"/>
    </source>
</evidence>
<keyword evidence="3" id="KW-1185">Reference proteome</keyword>
<proteinExistence type="predicted"/>
<evidence type="ECO:0000313" key="3">
    <source>
        <dbReference type="Proteomes" id="UP000751190"/>
    </source>
</evidence>
<reference evidence="2" key="1">
    <citation type="submission" date="2021-05" db="EMBL/GenBank/DDBJ databases">
        <title>The genome of the haptophyte Pavlova lutheri (Diacronema luteri, Pavlovales) - a model for lipid biosynthesis in eukaryotic algae.</title>
        <authorList>
            <person name="Hulatt C.J."/>
            <person name="Posewitz M.C."/>
        </authorList>
    </citation>
    <scope>NUCLEOTIDE SEQUENCE</scope>
    <source>
        <strain evidence="2">NIVA-4/92</strain>
    </source>
</reference>
<accession>A0A8J5XXS4</accession>
<gene>
    <name evidence="2" type="ORF">KFE25_013327</name>
</gene>
<protein>
    <submittedName>
        <fullName evidence="2">Uncharacterized protein</fullName>
    </submittedName>
</protein>
<sequence>MAGQALELRVGNGVSSRALLLQGELVRVGVACADSRAVPLWREALRGALLEWDIVRRADAGAVAAASDAHGASSLVDSAALLDAYAAMAGWPSDSAAVDGGALPADVIAWEWMPVVVRAAFVGGEALLTLSVIPKHGASGSGGAGSATPYLPDRAPRAGWVAALGAAGSSGAAADADGRAADLEAVVGAQSAELRAAPLLLSTPVRVVPPLEVEVGAAVAVGASRLLLQLRLSAHAARELSPSVCAVHALLMRAGFPAVLLRPIGAGASPLADPSPRSAGQAEPRPLLPCALPPLPSDGLCLTFAAALDALPAAHAAHDDDGGEHVGRGARDEGGAASASAARAGAHLGAHLSLEVRWTHPLTPSVRGEPHVSRSRFSRPLRLACGAAPATAARGDGGAARGGATDARGAAAEAEAEAADAAVTATELDASSSALETALCVGASLRAPHTVHVGVPFCATVQVFSRETRPLAATFCAPLPPSEDGARPCGGGSANGGAPAALCLSVSVPLGVMPPGGTAHCTVRLVALTDGLLAMPPMRVELVAPPDSDVNNAARAASSGALEASTRAAAPAVLGRVCVRAGSVRASVGPAKDATSRTPCEGLAADGDGAAAHGTCWEADG</sequence>
<name>A0A8J5XXS4_DIALT</name>
<dbReference type="EMBL" id="JAGTXO010000004">
    <property type="protein sequence ID" value="KAG8468244.1"/>
    <property type="molecule type" value="Genomic_DNA"/>
</dbReference>
<dbReference type="Proteomes" id="UP000751190">
    <property type="component" value="Unassembled WGS sequence"/>
</dbReference>
<feature type="region of interest" description="Disordered" evidence="1">
    <location>
        <begin position="316"/>
        <end position="342"/>
    </location>
</feature>
<feature type="compositionally biased region" description="Basic and acidic residues" evidence="1">
    <location>
        <begin position="316"/>
        <end position="334"/>
    </location>
</feature>
<organism evidence="2 3">
    <name type="scientific">Diacronema lutheri</name>
    <name type="common">Unicellular marine alga</name>
    <name type="synonym">Monochrysis lutheri</name>
    <dbReference type="NCBI Taxonomy" id="2081491"/>
    <lineage>
        <taxon>Eukaryota</taxon>
        <taxon>Haptista</taxon>
        <taxon>Haptophyta</taxon>
        <taxon>Pavlovophyceae</taxon>
        <taxon>Pavlovales</taxon>
        <taxon>Pavlovaceae</taxon>
        <taxon>Diacronema</taxon>
    </lineage>
</organism>
<dbReference type="AlphaFoldDB" id="A0A8J5XXS4"/>